<sequence length="107" mass="11752">MILQVEQMVTLEGHTQVSVQQVESGIDLQQLRWTLHRKKCSFYLLWAAVTVGASSKTVQSVSWSPSPLNSETAMLYIAFISKLFPVPASPVTKMLNGGGFVPATRLS</sequence>
<protein>
    <submittedName>
        <fullName evidence="1">Uncharacterized protein</fullName>
    </submittedName>
</protein>
<name>A0A9D4KYD4_DREPO</name>
<dbReference type="EMBL" id="JAIWYP010000003">
    <property type="protein sequence ID" value="KAH3848420.1"/>
    <property type="molecule type" value="Genomic_DNA"/>
</dbReference>
<gene>
    <name evidence="1" type="ORF">DPMN_090782</name>
</gene>
<evidence type="ECO:0000313" key="1">
    <source>
        <dbReference type="EMBL" id="KAH3848420.1"/>
    </source>
</evidence>
<reference evidence="1" key="1">
    <citation type="journal article" date="2019" name="bioRxiv">
        <title>The Genome of the Zebra Mussel, Dreissena polymorpha: A Resource for Invasive Species Research.</title>
        <authorList>
            <person name="McCartney M.A."/>
            <person name="Auch B."/>
            <person name="Kono T."/>
            <person name="Mallez S."/>
            <person name="Zhang Y."/>
            <person name="Obille A."/>
            <person name="Becker A."/>
            <person name="Abrahante J.E."/>
            <person name="Garbe J."/>
            <person name="Badalamenti J.P."/>
            <person name="Herman A."/>
            <person name="Mangelson H."/>
            <person name="Liachko I."/>
            <person name="Sullivan S."/>
            <person name="Sone E.D."/>
            <person name="Koren S."/>
            <person name="Silverstein K.A.T."/>
            <person name="Beckman K.B."/>
            <person name="Gohl D.M."/>
        </authorList>
    </citation>
    <scope>NUCLEOTIDE SEQUENCE</scope>
    <source>
        <strain evidence="1">Duluth1</strain>
        <tissue evidence="1">Whole animal</tissue>
    </source>
</reference>
<comment type="caution">
    <text evidence="1">The sequence shown here is derived from an EMBL/GenBank/DDBJ whole genome shotgun (WGS) entry which is preliminary data.</text>
</comment>
<organism evidence="1 2">
    <name type="scientific">Dreissena polymorpha</name>
    <name type="common">Zebra mussel</name>
    <name type="synonym">Mytilus polymorpha</name>
    <dbReference type="NCBI Taxonomy" id="45954"/>
    <lineage>
        <taxon>Eukaryota</taxon>
        <taxon>Metazoa</taxon>
        <taxon>Spiralia</taxon>
        <taxon>Lophotrochozoa</taxon>
        <taxon>Mollusca</taxon>
        <taxon>Bivalvia</taxon>
        <taxon>Autobranchia</taxon>
        <taxon>Heteroconchia</taxon>
        <taxon>Euheterodonta</taxon>
        <taxon>Imparidentia</taxon>
        <taxon>Neoheterodontei</taxon>
        <taxon>Myida</taxon>
        <taxon>Dreissenoidea</taxon>
        <taxon>Dreissenidae</taxon>
        <taxon>Dreissena</taxon>
    </lineage>
</organism>
<proteinExistence type="predicted"/>
<evidence type="ECO:0000313" key="2">
    <source>
        <dbReference type="Proteomes" id="UP000828390"/>
    </source>
</evidence>
<reference evidence="1" key="2">
    <citation type="submission" date="2020-11" db="EMBL/GenBank/DDBJ databases">
        <authorList>
            <person name="McCartney M.A."/>
            <person name="Auch B."/>
            <person name="Kono T."/>
            <person name="Mallez S."/>
            <person name="Becker A."/>
            <person name="Gohl D.M."/>
            <person name="Silverstein K.A.T."/>
            <person name="Koren S."/>
            <person name="Bechman K.B."/>
            <person name="Herman A."/>
            <person name="Abrahante J.E."/>
            <person name="Garbe J."/>
        </authorList>
    </citation>
    <scope>NUCLEOTIDE SEQUENCE</scope>
    <source>
        <strain evidence="1">Duluth1</strain>
        <tissue evidence="1">Whole animal</tissue>
    </source>
</reference>
<accession>A0A9D4KYD4</accession>
<dbReference type="AlphaFoldDB" id="A0A9D4KYD4"/>
<dbReference type="Proteomes" id="UP000828390">
    <property type="component" value="Unassembled WGS sequence"/>
</dbReference>
<keyword evidence="2" id="KW-1185">Reference proteome</keyword>